<name>A0A2V0QHB6_PSESF</name>
<keyword evidence="1" id="KW-0378">Hydrolase</keyword>
<dbReference type="InterPro" id="IPR045055">
    <property type="entry name" value="DNA2/NAM7-like"/>
</dbReference>
<dbReference type="InterPro" id="IPR027417">
    <property type="entry name" value="P-loop_NTPase"/>
</dbReference>
<evidence type="ECO:0000313" key="1">
    <source>
        <dbReference type="EMBL" id="GBH09988.1"/>
    </source>
</evidence>
<dbReference type="PANTHER" id="PTHR10887:SF495">
    <property type="entry name" value="HELICASE SENATAXIN ISOFORM X1-RELATED"/>
    <property type="match status" value="1"/>
</dbReference>
<sequence>MMDASTIVLQSEESKPYFSDGKRLSVAVITPYRAQCRPLKLALGKLDFREHLPIEVDIVDAFQGRQADVVFFSFVRTAGPATFYAENRRMNVAISRARVCVYLVGSIEYIRRKRLPALTVLWKDR</sequence>
<gene>
    <name evidence="1" type="ORF">KPSA1_03392</name>
</gene>
<dbReference type="InterPro" id="IPR047187">
    <property type="entry name" value="SF1_C_Upf1"/>
</dbReference>
<dbReference type="AlphaFoldDB" id="A0A2V0QHB6"/>
<protein>
    <submittedName>
        <fullName evidence="1">Superfamily I DNA and/or RNA helicase</fullName>
    </submittedName>
</protein>
<dbReference type="Gene3D" id="3.40.50.300">
    <property type="entry name" value="P-loop containing nucleotide triphosphate hydrolases"/>
    <property type="match status" value="1"/>
</dbReference>
<dbReference type="CDD" id="cd18808">
    <property type="entry name" value="SF1_C_Upf1"/>
    <property type="match status" value="1"/>
</dbReference>
<evidence type="ECO:0000313" key="2">
    <source>
        <dbReference type="Proteomes" id="UP000247480"/>
    </source>
</evidence>
<dbReference type="GO" id="GO:0004386">
    <property type="term" value="F:helicase activity"/>
    <property type="evidence" value="ECO:0007669"/>
    <property type="project" value="UniProtKB-KW"/>
</dbReference>
<dbReference type="Pfam" id="PF13087">
    <property type="entry name" value="AAA_12"/>
    <property type="match status" value="1"/>
</dbReference>
<reference evidence="1 2" key="1">
    <citation type="submission" date="2018-04" db="EMBL/GenBank/DDBJ databases">
        <title>Draft genome sequence of Pseudomonas syringae pv. actinidiae biovar 1 strains isolated from kiwifruit in Kagawa prefecture.</title>
        <authorList>
            <person name="Tabuchi M."/>
            <person name="Saito M."/>
            <person name="Fujiwara S."/>
            <person name="Sasa N."/>
            <person name="Akimitsu K."/>
            <person name="Gomi K."/>
            <person name="Konishi-Sugita S."/>
            <person name="Hamano K."/>
            <person name="Kataoka I."/>
        </authorList>
    </citation>
    <scope>NUCLEOTIDE SEQUENCE [LARGE SCALE GENOMIC DNA]</scope>
    <source>
        <strain evidence="1 2">MAFF212206</strain>
    </source>
</reference>
<dbReference type="RefSeq" id="WP_025991941.1">
    <property type="nucleotide sequence ID" value="NZ_AP019411.1"/>
</dbReference>
<accession>A0A2V0QHB6</accession>
<dbReference type="EMBL" id="BGJZ01000140">
    <property type="protein sequence ID" value="GBH09988.1"/>
    <property type="molecule type" value="Genomic_DNA"/>
</dbReference>
<dbReference type="InterPro" id="IPR041679">
    <property type="entry name" value="DNA2/NAM7-like_C"/>
</dbReference>
<keyword evidence="1" id="KW-0547">Nucleotide-binding</keyword>
<comment type="caution">
    <text evidence="1">The sequence shown here is derived from an EMBL/GenBank/DDBJ whole genome shotgun (WGS) entry which is preliminary data.</text>
</comment>
<proteinExistence type="predicted"/>
<dbReference type="SUPFAM" id="SSF52540">
    <property type="entry name" value="P-loop containing nucleoside triphosphate hydrolases"/>
    <property type="match status" value="1"/>
</dbReference>
<dbReference type="Proteomes" id="UP000247480">
    <property type="component" value="Unassembled WGS sequence"/>
</dbReference>
<dbReference type="PANTHER" id="PTHR10887">
    <property type="entry name" value="DNA2/NAM7 HELICASE FAMILY"/>
    <property type="match status" value="1"/>
</dbReference>
<keyword evidence="1" id="KW-0347">Helicase</keyword>
<organism evidence="1 2">
    <name type="scientific">Pseudomonas syringae pv. actinidiae</name>
    <dbReference type="NCBI Taxonomy" id="103796"/>
    <lineage>
        <taxon>Bacteria</taxon>
        <taxon>Pseudomonadati</taxon>
        <taxon>Pseudomonadota</taxon>
        <taxon>Gammaproteobacteria</taxon>
        <taxon>Pseudomonadales</taxon>
        <taxon>Pseudomonadaceae</taxon>
        <taxon>Pseudomonas</taxon>
        <taxon>Pseudomonas syringae</taxon>
    </lineage>
</organism>
<keyword evidence="1" id="KW-0067">ATP-binding</keyword>